<dbReference type="AlphaFoldDB" id="W1P9P2"/>
<feature type="compositionally biased region" description="Basic and acidic residues" evidence="1">
    <location>
        <begin position="40"/>
        <end position="76"/>
    </location>
</feature>
<keyword evidence="3" id="KW-1185">Reference proteome</keyword>
<dbReference type="Proteomes" id="UP000017836">
    <property type="component" value="Unassembled WGS sequence"/>
</dbReference>
<evidence type="ECO:0000256" key="1">
    <source>
        <dbReference type="SAM" id="MobiDB-lite"/>
    </source>
</evidence>
<protein>
    <submittedName>
        <fullName evidence="2">Uncharacterized protein</fullName>
    </submittedName>
</protein>
<dbReference type="HOGENOM" id="CLU_2174390_0_0_1"/>
<reference evidence="3" key="1">
    <citation type="journal article" date="2013" name="Science">
        <title>The Amborella genome and the evolution of flowering plants.</title>
        <authorList>
            <consortium name="Amborella Genome Project"/>
        </authorList>
    </citation>
    <scope>NUCLEOTIDE SEQUENCE [LARGE SCALE GENOMIC DNA]</scope>
</reference>
<organism evidence="2 3">
    <name type="scientific">Amborella trichopoda</name>
    <dbReference type="NCBI Taxonomy" id="13333"/>
    <lineage>
        <taxon>Eukaryota</taxon>
        <taxon>Viridiplantae</taxon>
        <taxon>Streptophyta</taxon>
        <taxon>Embryophyta</taxon>
        <taxon>Tracheophyta</taxon>
        <taxon>Spermatophyta</taxon>
        <taxon>Magnoliopsida</taxon>
        <taxon>Amborellales</taxon>
        <taxon>Amborellaceae</taxon>
        <taxon>Amborella</taxon>
    </lineage>
</organism>
<gene>
    <name evidence="2" type="ORF">AMTR_s00077p00192460</name>
</gene>
<accession>W1P9P2</accession>
<evidence type="ECO:0000313" key="2">
    <source>
        <dbReference type="EMBL" id="ERN04326.1"/>
    </source>
</evidence>
<dbReference type="EMBL" id="KI394293">
    <property type="protein sequence ID" value="ERN04326.1"/>
    <property type="molecule type" value="Genomic_DNA"/>
</dbReference>
<proteinExistence type="predicted"/>
<sequence>MSARFGSARMSSKERLECLELCCEGWARMKASMEVRISKLTMAEERKERDSQRGHGGGEEVRLKREEMYEGNKEDPEGGLQGTEKSEGQWEEPGVTCRGGEGVMAKTGMD</sequence>
<evidence type="ECO:0000313" key="3">
    <source>
        <dbReference type="Proteomes" id="UP000017836"/>
    </source>
</evidence>
<name>W1P9P2_AMBTC</name>
<dbReference type="Gramene" id="ERN04326">
    <property type="protein sequence ID" value="ERN04326"/>
    <property type="gene ID" value="AMTR_s00077p00192460"/>
</dbReference>
<feature type="region of interest" description="Disordered" evidence="1">
    <location>
        <begin position="40"/>
        <end position="110"/>
    </location>
</feature>